<keyword evidence="2" id="KW-1185">Reference proteome</keyword>
<reference evidence="1 2" key="1">
    <citation type="submission" date="2016-11" db="EMBL/GenBank/DDBJ databases">
        <title>Trade-off between light-utilization and light-protection in marine flavobacteria.</title>
        <authorList>
            <person name="Kumagai Y."/>
        </authorList>
    </citation>
    <scope>NUCLEOTIDE SEQUENCE [LARGE SCALE GENOMIC DNA]</scope>
    <source>
        <strain evidence="1 2">JCM 13191</strain>
    </source>
</reference>
<dbReference type="OrthoDB" id="9815802at2"/>
<organism evidence="1 2">
    <name type="scientific">Nonlabens spongiae</name>
    <dbReference type="NCBI Taxonomy" id="331648"/>
    <lineage>
        <taxon>Bacteria</taxon>
        <taxon>Pseudomonadati</taxon>
        <taxon>Bacteroidota</taxon>
        <taxon>Flavobacteriia</taxon>
        <taxon>Flavobacteriales</taxon>
        <taxon>Flavobacteriaceae</taxon>
        <taxon>Nonlabens</taxon>
    </lineage>
</organism>
<evidence type="ECO:0000313" key="1">
    <source>
        <dbReference type="EMBL" id="ARN78668.1"/>
    </source>
</evidence>
<dbReference type="RefSeq" id="WP_085767473.1">
    <property type="nucleotide sequence ID" value="NZ_CP019344.1"/>
</dbReference>
<protein>
    <submittedName>
        <fullName evidence="1">Uncharacterized protein</fullName>
    </submittedName>
</protein>
<accession>A0A1W6MM39</accession>
<proteinExistence type="predicted"/>
<evidence type="ECO:0000313" key="2">
    <source>
        <dbReference type="Proteomes" id="UP000193431"/>
    </source>
</evidence>
<dbReference type="Proteomes" id="UP000193431">
    <property type="component" value="Chromosome"/>
</dbReference>
<dbReference type="STRING" id="331648.BST97_12075"/>
<name>A0A1W6MM39_9FLAO</name>
<dbReference type="AlphaFoldDB" id="A0A1W6MM39"/>
<gene>
    <name evidence="1" type="ORF">BST97_12075</name>
</gene>
<sequence>MRWYILFFLLAIGYSGYSQDYGNVVSKRVKVSDSIRLDSVSISPRYFQLKYRDGTLVDSTLYQIDFSKALIRFQPSLSEAMDSLDVQYQKLPDFLTRTYQSGDPAVILDNESQLEKLVASQKPRSTNTFVPFSGLNVSGSISRGFRSGNNQSGVVDSELDLRVTGKLNDRVSLRASIQDANVPQTQNGYSQRLDEFDQIFIELFSEDWNIRAGDVDLVQTDFQFNSFTKRVQGISGTINFGSEDHRAYASAAGALVRGTFNISRFTGQEGNQGPYKLTGQNGELFILVVSGSERVFVNGVPLTRGENADYVIDYNAGEVRFTPTFPITSEMRISIEYQYSERNFTRVIGFANGGYKSEKLQIDTYAYTESDAKNQPLQQNLTEEQVAILAQAGDDESLAVAPSAVPDSFSENKILYTRSVINGQEVFTFSQDPNEELFNVRFSFVGQGNGNYVLINDQAIANIYEYVAPVNGIPQGNFAPVVQLFAPEQLTIFGAKANYQPFEKTIIATEIAASNNDLNRFSELDDENNRGIAAKLGVAQTLFEDKDNVSLTARANVDYVQEDFQNVERVYNIEFNRDWNLNNESGSQLYSTTGLDFKVDSTFTTSYEFQLLEFSDSYSGNRHRLVGLLSTPGWKARYNASLLNSESNTLSTEFNRADVDVVKKIKKNYAGARFGMEDNKQKLVATNQFTGESQRFYNYEVYVGRGDTTSTFVEVGYRRRINDSLRSNEIQRVNASNNYYLKSQLLKDQVSNLAIYANYRRLKSEMENVEDEVSFNSRILYRRKFFEGKILSNTTYETNSASIARQDFTYVSVNPGQGTFTWIDYNNDGVQELNEFEVAQFQDQASFVRVLLPNQIFLPTHQNKFSQTLTLQPASWSQEEGLKKILSQFYNQIGYTIDRMVLREGDAFNLNPFRRADDQQGLNLSFRNSLFFNRGKQRYTTNYTYLSTETENLQSIGSIASELESHQLSFLHKIAEQWLITFNAQIGFNSSSSENFPNRNFKIDENLIKPQISYLFNDSNRIDLFFEYQDKKNEVNDLATLSQSNLGVTWSFNESQKYAINGELRYVNNVFEGVAFSPAGFQMLEGLQPGSNLTWNLLFQKKLTSYLDLNLNYNGRGTESSRTVHNGSVQLKAYF</sequence>
<dbReference type="EMBL" id="CP019344">
    <property type="protein sequence ID" value="ARN78668.1"/>
    <property type="molecule type" value="Genomic_DNA"/>
</dbReference>